<feature type="domain" description="ENTH" evidence="10">
    <location>
        <begin position="53"/>
        <end position="191"/>
    </location>
</feature>
<dbReference type="Gene3D" id="1.25.40.90">
    <property type="match status" value="1"/>
</dbReference>
<dbReference type="Gene3D" id="1.20.58.150">
    <property type="entry name" value="ANTH domain"/>
    <property type="match status" value="1"/>
</dbReference>
<dbReference type="OrthoDB" id="44015at2759"/>
<proteinExistence type="predicted"/>
<keyword evidence="6" id="KW-0472">Membrane</keyword>
<accession>A0A7J0DIR3</accession>
<dbReference type="PROSITE" id="PS50942">
    <property type="entry name" value="ENTH"/>
    <property type="match status" value="1"/>
</dbReference>
<evidence type="ECO:0000256" key="1">
    <source>
        <dbReference type="ARBA" id="ARBA00004132"/>
    </source>
</evidence>
<keyword evidence="12" id="KW-1185">Reference proteome</keyword>
<evidence type="ECO:0000256" key="7">
    <source>
        <dbReference type="ARBA" id="ARBA00023176"/>
    </source>
</evidence>
<dbReference type="SMART" id="SM00273">
    <property type="entry name" value="ENTH"/>
    <property type="match status" value="1"/>
</dbReference>
<dbReference type="CDD" id="cd03564">
    <property type="entry name" value="ANTH_N"/>
    <property type="match status" value="1"/>
</dbReference>
<name>A0A7J0DIR3_9ERIC</name>
<keyword evidence="5" id="KW-0333">Golgi apparatus</keyword>
<dbReference type="AlphaFoldDB" id="A0A7J0DIR3"/>
<dbReference type="InterPro" id="IPR048050">
    <property type="entry name" value="ANTH_N_plant"/>
</dbReference>
<dbReference type="GO" id="GO:0000149">
    <property type="term" value="F:SNARE binding"/>
    <property type="evidence" value="ECO:0007669"/>
    <property type="project" value="TreeGrafter"/>
</dbReference>
<keyword evidence="4" id="KW-0254">Endocytosis</keyword>
<dbReference type="GO" id="GO:0072583">
    <property type="term" value="P:clathrin-dependent endocytosis"/>
    <property type="evidence" value="ECO:0007669"/>
    <property type="project" value="InterPro"/>
</dbReference>
<sequence>MLVVFKGVQRKFIGVYLGEPVSLNAMTEAGNAQQSFRKALGALKDSTTVGLVRVNSDYKDLDVAVVKATNHDEVLPKEKHVRTIFVAVSASRPRADVVYCINALSKRLAKTHNWAVALKTLIVVHRAMRELDLTFRVELVNYSHRRGLVLNLSHFRDDSCPNAWDYSAWVRSYALYLEECLECFRVLKYDIQTDRSRTKDLNTPDLLEQLPALQGLLLRLLACQAERLSEFFEMCRGLDFGRGHKYVKIEQPPASFLAAMEEYVQDAPQTVMLPWHPDNNDRVDTPKELSAPETDLETESKLEAKVEEKPDPSSTSTDGAVAATQVVDLLCLDEPIQEASVLDEKNALALAIVTLDDPLNPTNNSILASESTNWELELVTAASSNGAAVAGSKLAGGLDKLTLDSLYDNALARAKQNENYQMGMMESPLEVVPYNQYPFYASSNVAPPINVQMEAMSQQHALTMQQQMVGNVPTNPFGNPEPTNPFGNPGNPFVEQNVSSYPPQSPYPG</sequence>
<feature type="compositionally biased region" description="Basic and acidic residues" evidence="9">
    <location>
        <begin position="278"/>
        <end position="287"/>
    </location>
</feature>
<evidence type="ECO:0000256" key="4">
    <source>
        <dbReference type="ARBA" id="ARBA00022583"/>
    </source>
</evidence>
<feature type="region of interest" description="Disordered" evidence="9">
    <location>
        <begin position="275"/>
        <end position="318"/>
    </location>
</feature>
<organism evidence="11 12">
    <name type="scientific">Actinidia rufa</name>
    <dbReference type="NCBI Taxonomy" id="165716"/>
    <lineage>
        <taxon>Eukaryota</taxon>
        <taxon>Viridiplantae</taxon>
        <taxon>Streptophyta</taxon>
        <taxon>Embryophyta</taxon>
        <taxon>Tracheophyta</taxon>
        <taxon>Spermatophyta</taxon>
        <taxon>Magnoliopsida</taxon>
        <taxon>eudicotyledons</taxon>
        <taxon>Gunneridae</taxon>
        <taxon>Pentapetalae</taxon>
        <taxon>asterids</taxon>
        <taxon>Ericales</taxon>
        <taxon>Actinidiaceae</taxon>
        <taxon>Actinidia</taxon>
    </lineage>
</organism>
<keyword evidence="8" id="KW-0968">Cytoplasmic vesicle</keyword>
<dbReference type="InterPro" id="IPR014712">
    <property type="entry name" value="ANTH_dom_sf"/>
</dbReference>
<evidence type="ECO:0000256" key="5">
    <source>
        <dbReference type="ARBA" id="ARBA00023034"/>
    </source>
</evidence>
<dbReference type="GO" id="GO:0030136">
    <property type="term" value="C:clathrin-coated vesicle"/>
    <property type="evidence" value="ECO:0007669"/>
    <property type="project" value="UniProtKB-SubCell"/>
</dbReference>
<dbReference type="PANTHER" id="PTHR22951:SF97">
    <property type="entry name" value="ENTH DOMAIN-CONTAINING PROTEIN"/>
    <property type="match status" value="1"/>
</dbReference>
<dbReference type="GO" id="GO:0005545">
    <property type="term" value="F:1-phosphatidylinositol binding"/>
    <property type="evidence" value="ECO:0007669"/>
    <property type="project" value="InterPro"/>
</dbReference>
<evidence type="ECO:0000256" key="2">
    <source>
        <dbReference type="ARBA" id="ARBA00004555"/>
    </source>
</evidence>
<dbReference type="GO" id="GO:0005794">
    <property type="term" value="C:Golgi apparatus"/>
    <property type="evidence" value="ECO:0007669"/>
    <property type="project" value="UniProtKB-SubCell"/>
</dbReference>
<dbReference type="GO" id="GO:0005546">
    <property type="term" value="F:phosphatidylinositol-4,5-bisphosphate binding"/>
    <property type="evidence" value="ECO:0007669"/>
    <property type="project" value="TreeGrafter"/>
</dbReference>
<feature type="region of interest" description="Disordered" evidence="9">
    <location>
        <begin position="475"/>
        <end position="509"/>
    </location>
</feature>
<evidence type="ECO:0000259" key="10">
    <source>
        <dbReference type="PROSITE" id="PS50942"/>
    </source>
</evidence>
<dbReference type="InterPro" id="IPR013809">
    <property type="entry name" value="ENTH"/>
</dbReference>
<feature type="compositionally biased region" description="Basic and acidic residues" evidence="9">
    <location>
        <begin position="298"/>
        <end position="311"/>
    </location>
</feature>
<evidence type="ECO:0000256" key="8">
    <source>
        <dbReference type="ARBA" id="ARBA00023329"/>
    </source>
</evidence>
<keyword evidence="7" id="KW-0168">Coated pit</keyword>
<evidence type="ECO:0000256" key="9">
    <source>
        <dbReference type="SAM" id="MobiDB-lite"/>
    </source>
</evidence>
<dbReference type="SUPFAM" id="SSF89009">
    <property type="entry name" value="GAT-like domain"/>
    <property type="match status" value="1"/>
</dbReference>
<reference evidence="12" key="1">
    <citation type="submission" date="2019-07" db="EMBL/GenBank/DDBJ databases">
        <title>De Novo Assembly of kiwifruit Actinidia rufa.</title>
        <authorList>
            <person name="Sugita-Konishi S."/>
            <person name="Sato K."/>
            <person name="Mori E."/>
            <person name="Abe Y."/>
            <person name="Kisaki G."/>
            <person name="Hamano K."/>
            <person name="Suezawa K."/>
            <person name="Otani M."/>
            <person name="Fukuda T."/>
            <person name="Manabe T."/>
            <person name="Gomi K."/>
            <person name="Tabuchi M."/>
            <person name="Akimitsu K."/>
            <person name="Kataoka I."/>
        </authorList>
    </citation>
    <scope>NUCLEOTIDE SEQUENCE [LARGE SCALE GENOMIC DNA]</scope>
    <source>
        <strain evidence="12">cv. Fuchu</strain>
    </source>
</reference>
<dbReference type="GO" id="GO:0032050">
    <property type="term" value="F:clathrin heavy chain binding"/>
    <property type="evidence" value="ECO:0007669"/>
    <property type="project" value="TreeGrafter"/>
</dbReference>
<dbReference type="GO" id="GO:0006900">
    <property type="term" value="P:vesicle budding from membrane"/>
    <property type="evidence" value="ECO:0007669"/>
    <property type="project" value="TreeGrafter"/>
</dbReference>
<gene>
    <name evidence="11" type="ORF">Acr_00g0043810</name>
</gene>
<evidence type="ECO:0000256" key="3">
    <source>
        <dbReference type="ARBA" id="ARBA00004600"/>
    </source>
</evidence>
<dbReference type="Pfam" id="PF07651">
    <property type="entry name" value="ANTH"/>
    <property type="match status" value="1"/>
</dbReference>
<dbReference type="InterPro" id="IPR008942">
    <property type="entry name" value="ENTH_VHS"/>
</dbReference>
<dbReference type="InterPro" id="IPR011417">
    <property type="entry name" value="ANTH_dom"/>
</dbReference>
<dbReference type="EMBL" id="BJWL01000241">
    <property type="protein sequence ID" value="GFS36076.1"/>
    <property type="molecule type" value="Genomic_DNA"/>
</dbReference>
<evidence type="ECO:0000256" key="6">
    <source>
        <dbReference type="ARBA" id="ARBA00023136"/>
    </source>
</evidence>
<dbReference type="GO" id="GO:0048268">
    <property type="term" value="P:clathrin coat assembly"/>
    <property type="evidence" value="ECO:0007669"/>
    <property type="project" value="InterPro"/>
</dbReference>
<dbReference type="SUPFAM" id="SSF48464">
    <property type="entry name" value="ENTH/VHS domain"/>
    <property type="match status" value="1"/>
</dbReference>
<evidence type="ECO:0000313" key="11">
    <source>
        <dbReference type="EMBL" id="GFS36076.1"/>
    </source>
</evidence>
<dbReference type="InterPro" id="IPR045192">
    <property type="entry name" value="AP180-like"/>
</dbReference>
<feature type="compositionally biased region" description="Low complexity" evidence="9">
    <location>
        <begin position="475"/>
        <end position="493"/>
    </location>
</feature>
<dbReference type="GO" id="GO:0005905">
    <property type="term" value="C:clathrin-coated pit"/>
    <property type="evidence" value="ECO:0007669"/>
    <property type="project" value="UniProtKB-SubCell"/>
</dbReference>
<protein>
    <submittedName>
        <fullName evidence="11">ENTH/ANTH/VHS superfamily protein</fullName>
    </submittedName>
</protein>
<dbReference type="PANTHER" id="PTHR22951">
    <property type="entry name" value="CLATHRIN ASSEMBLY PROTEIN"/>
    <property type="match status" value="1"/>
</dbReference>
<evidence type="ECO:0000313" key="12">
    <source>
        <dbReference type="Proteomes" id="UP000585474"/>
    </source>
</evidence>
<comment type="subcellular location">
    <subcellularLocation>
        <location evidence="1">Cytoplasmic vesicle</location>
        <location evidence="1">Clathrin-coated vesicle</location>
    </subcellularLocation>
    <subcellularLocation>
        <location evidence="2">Golgi apparatus</location>
    </subcellularLocation>
    <subcellularLocation>
        <location evidence="3">Membrane</location>
        <location evidence="3">Clathrin-coated pit</location>
    </subcellularLocation>
</comment>
<comment type="caution">
    <text evidence="11">The sequence shown here is derived from an EMBL/GenBank/DDBJ whole genome shotgun (WGS) entry which is preliminary data.</text>
</comment>
<dbReference type="Proteomes" id="UP000585474">
    <property type="component" value="Unassembled WGS sequence"/>
</dbReference>